<feature type="active site" evidence="8">
    <location>
        <position position="40"/>
    </location>
</feature>
<comment type="similarity">
    <text evidence="2 8 9">Belongs to the glycosyl hydrolase 9 (cellulase E) family.</text>
</comment>
<dbReference type="InterPro" id="IPR001701">
    <property type="entry name" value="Glyco_hydro_9"/>
</dbReference>
<gene>
    <name evidence="11" type="ORF">E2562_020342</name>
</gene>
<evidence type="ECO:0000256" key="3">
    <source>
        <dbReference type="ARBA" id="ARBA00022801"/>
    </source>
</evidence>
<comment type="catalytic activity">
    <reaction evidence="1 9">
        <text>Endohydrolysis of (1-&gt;4)-beta-D-glucosidic linkages in cellulose, lichenin and cereal beta-D-glucans.</text>
        <dbReference type="EC" id="3.2.1.4"/>
    </reaction>
</comment>
<evidence type="ECO:0000256" key="9">
    <source>
        <dbReference type="RuleBase" id="RU361166"/>
    </source>
</evidence>
<dbReference type="AlphaFoldDB" id="A0A6G1EBT0"/>
<dbReference type="GO" id="GO:0004553">
    <property type="term" value="F:hydrolase activity, hydrolyzing O-glycosyl compounds"/>
    <property type="evidence" value="ECO:0007669"/>
    <property type="project" value="UniProtKB-UniRule"/>
</dbReference>
<sequence>MTRIGCKAGAAYYASAAPNPNLLVGAIMGKPSDATDAFFDAHSVFQQSEPTTYINTLVMGLPDPSRQAKEEDDCIVPLCGSNELGRIKDEQASVPS</sequence>
<keyword evidence="6 8" id="KW-0326">Glycosidase</keyword>
<reference evidence="11 12" key="1">
    <citation type="submission" date="2019-11" db="EMBL/GenBank/DDBJ databases">
        <title>Whole genome sequence of Oryza granulata.</title>
        <authorList>
            <person name="Li W."/>
        </authorList>
    </citation>
    <scope>NUCLEOTIDE SEQUENCE [LARGE SCALE GENOMIC DNA]</scope>
    <source>
        <strain evidence="12">cv. Menghai</strain>
        <tissue evidence="11">Leaf</tissue>
    </source>
</reference>
<dbReference type="InterPro" id="IPR012341">
    <property type="entry name" value="6hp_glycosidase-like_sf"/>
</dbReference>
<keyword evidence="3 8" id="KW-0378">Hydrolase</keyword>
<organism evidence="11 12">
    <name type="scientific">Oryza meyeriana var. granulata</name>
    <dbReference type="NCBI Taxonomy" id="110450"/>
    <lineage>
        <taxon>Eukaryota</taxon>
        <taxon>Viridiplantae</taxon>
        <taxon>Streptophyta</taxon>
        <taxon>Embryophyta</taxon>
        <taxon>Tracheophyta</taxon>
        <taxon>Spermatophyta</taxon>
        <taxon>Magnoliopsida</taxon>
        <taxon>Liliopsida</taxon>
        <taxon>Poales</taxon>
        <taxon>Poaceae</taxon>
        <taxon>BOP clade</taxon>
        <taxon>Oryzoideae</taxon>
        <taxon>Oryzeae</taxon>
        <taxon>Oryzinae</taxon>
        <taxon>Oryza</taxon>
        <taxon>Oryza meyeriana</taxon>
    </lineage>
</organism>
<dbReference type="EMBL" id="SPHZ02000004">
    <property type="protein sequence ID" value="KAF0921882.1"/>
    <property type="molecule type" value="Genomic_DNA"/>
</dbReference>
<dbReference type="SUPFAM" id="SSF48208">
    <property type="entry name" value="Six-hairpin glycosidases"/>
    <property type="match status" value="1"/>
</dbReference>
<evidence type="ECO:0000256" key="2">
    <source>
        <dbReference type="ARBA" id="ARBA00007072"/>
    </source>
</evidence>
<accession>A0A6G1EBT0</accession>
<dbReference type="InterPro" id="IPR008928">
    <property type="entry name" value="6-hairpin_glycosidase_sf"/>
</dbReference>
<evidence type="ECO:0000256" key="5">
    <source>
        <dbReference type="ARBA" id="ARBA00023277"/>
    </source>
</evidence>
<name>A0A6G1EBT0_9ORYZ</name>
<keyword evidence="4 9" id="KW-0136">Cellulose degradation</keyword>
<protein>
    <recommendedName>
        <fullName evidence="9">Endoglucanase</fullName>
        <ecNumber evidence="9">3.2.1.4</ecNumber>
    </recommendedName>
</protein>
<keyword evidence="7 8" id="KW-0624">Polysaccharide degradation</keyword>
<dbReference type="OrthoDB" id="692080at2759"/>
<comment type="caution">
    <text evidence="11">The sequence shown here is derived from an EMBL/GenBank/DDBJ whole genome shotgun (WGS) entry which is preliminary data.</text>
</comment>
<dbReference type="PROSITE" id="PS00698">
    <property type="entry name" value="GH9_3"/>
    <property type="match status" value="1"/>
</dbReference>
<dbReference type="Gene3D" id="1.50.10.10">
    <property type="match status" value="1"/>
</dbReference>
<feature type="active site" evidence="8">
    <location>
        <position position="49"/>
    </location>
</feature>
<evidence type="ECO:0000256" key="8">
    <source>
        <dbReference type="PROSITE-ProRule" id="PRU10060"/>
    </source>
</evidence>
<dbReference type="EC" id="3.2.1.4" evidence="9"/>
<dbReference type="PANTHER" id="PTHR22298">
    <property type="entry name" value="ENDO-1,4-BETA-GLUCANASE"/>
    <property type="match status" value="1"/>
</dbReference>
<evidence type="ECO:0000313" key="12">
    <source>
        <dbReference type="Proteomes" id="UP000479710"/>
    </source>
</evidence>
<dbReference type="Proteomes" id="UP000479710">
    <property type="component" value="Unassembled WGS sequence"/>
</dbReference>
<evidence type="ECO:0000313" key="11">
    <source>
        <dbReference type="EMBL" id="KAF0921882.1"/>
    </source>
</evidence>
<dbReference type="Pfam" id="PF00759">
    <property type="entry name" value="Glyco_hydro_9"/>
    <property type="match status" value="1"/>
</dbReference>
<evidence type="ECO:0000256" key="4">
    <source>
        <dbReference type="ARBA" id="ARBA00023001"/>
    </source>
</evidence>
<keyword evidence="12" id="KW-1185">Reference proteome</keyword>
<evidence type="ECO:0000256" key="7">
    <source>
        <dbReference type="ARBA" id="ARBA00023326"/>
    </source>
</evidence>
<evidence type="ECO:0000256" key="6">
    <source>
        <dbReference type="ARBA" id="ARBA00023295"/>
    </source>
</evidence>
<dbReference type="GO" id="GO:0000272">
    <property type="term" value="P:polysaccharide catabolic process"/>
    <property type="evidence" value="ECO:0007669"/>
    <property type="project" value="UniProtKB-KW"/>
</dbReference>
<keyword evidence="5 8" id="KW-0119">Carbohydrate metabolism</keyword>
<feature type="domain" description="Glycoside hydrolase family 9" evidence="10">
    <location>
        <begin position="14"/>
        <end position="60"/>
    </location>
</feature>
<proteinExistence type="inferred from homology"/>
<evidence type="ECO:0000256" key="1">
    <source>
        <dbReference type="ARBA" id="ARBA00000966"/>
    </source>
</evidence>
<dbReference type="InterPro" id="IPR033126">
    <property type="entry name" value="Glyco_hydro_9_Asp/Glu_AS"/>
</dbReference>
<evidence type="ECO:0000259" key="10">
    <source>
        <dbReference type="Pfam" id="PF00759"/>
    </source>
</evidence>